<accession>A0A3N4V3I2</accession>
<dbReference type="EMBL" id="RKQN01000004">
    <property type="protein sequence ID" value="RPE75825.1"/>
    <property type="molecule type" value="Genomic_DNA"/>
</dbReference>
<organism evidence="1 2">
    <name type="scientific">Vulcaniibacterium tengchongense</name>
    <dbReference type="NCBI Taxonomy" id="1273429"/>
    <lineage>
        <taxon>Bacteria</taxon>
        <taxon>Pseudomonadati</taxon>
        <taxon>Pseudomonadota</taxon>
        <taxon>Gammaproteobacteria</taxon>
        <taxon>Lysobacterales</taxon>
        <taxon>Lysobacteraceae</taxon>
        <taxon>Vulcaniibacterium</taxon>
    </lineage>
</organism>
<dbReference type="RefSeq" id="WP_123771037.1">
    <property type="nucleotide sequence ID" value="NZ_RKQN01000004.1"/>
</dbReference>
<sequence length="72" mass="8068">MNVSVNHAHAFPFDLHWSAQDLADAVPLRLHEIVRFDAALPDAANAAAPAPRRGLRQGYLRRGELPDFVRIR</sequence>
<protein>
    <submittedName>
        <fullName evidence="1">Uncharacterized protein</fullName>
    </submittedName>
</protein>
<dbReference type="Proteomes" id="UP000269708">
    <property type="component" value="Unassembled WGS sequence"/>
</dbReference>
<reference evidence="1 2" key="1">
    <citation type="submission" date="2018-11" db="EMBL/GenBank/DDBJ databases">
        <title>Genomic Encyclopedia of Type Strains, Phase IV (KMG-IV): sequencing the most valuable type-strain genomes for metagenomic binning, comparative biology and taxonomic classification.</title>
        <authorList>
            <person name="Goeker M."/>
        </authorList>
    </citation>
    <scope>NUCLEOTIDE SEQUENCE [LARGE SCALE GENOMIC DNA]</scope>
    <source>
        <strain evidence="1 2">DSM 25623</strain>
    </source>
</reference>
<evidence type="ECO:0000313" key="1">
    <source>
        <dbReference type="EMBL" id="RPE75825.1"/>
    </source>
</evidence>
<keyword evidence="2" id="KW-1185">Reference proteome</keyword>
<name>A0A3N4V3I2_9GAMM</name>
<dbReference type="OrthoDB" id="5976089at2"/>
<dbReference type="AlphaFoldDB" id="A0A3N4V3I2"/>
<gene>
    <name evidence="1" type="ORF">EDC50_2722</name>
</gene>
<proteinExistence type="predicted"/>
<comment type="caution">
    <text evidence="1">The sequence shown here is derived from an EMBL/GenBank/DDBJ whole genome shotgun (WGS) entry which is preliminary data.</text>
</comment>
<evidence type="ECO:0000313" key="2">
    <source>
        <dbReference type="Proteomes" id="UP000269708"/>
    </source>
</evidence>